<evidence type="ECO:0000313" key="3">
    <source>
        <dbReference type="Proteomes" id="UP000887540"/>
    </source>
</evidence>
<dbReference type="Pfam" id="PF24342">
    <property type="entry name" value="OB_DEPS-1_2nd"/>
    <property type="match status" value="1"/>
</dbReference>
<organism evidence="3 4">
    <name type="scientific">Acrobeloides nanus</name>
    <dbReference type="NCBI Taxonomy" id="290746"/>
    <lineage>
        <taxon>Eukaryota</taxon>
        <taxon>Metazoa</taxon>
        <taxon>Ecdysozoa</taxon>
        <taxon>Nematoda</taxon>
        <taxon>Chromadorea</taxon>
        <taxon>Rhabditida</taxon>
        <taxon>Tylenchina</taxon>
        <taxon>Cephalobomorpha</taxon>
        <taxon>Cephaloboidea</taxon>
        <taxon>Cephalobidae</taxon>
        <taxon>Acrobeloides</taxon>
    </lineage>
</organism>
<keyword evidence="3" id="KW-1185">Reference proteome</keyword>
<dbReference type="InterPro" id="IPR057143">
    <property type="entry name" value="OB_DEPS-1_2nd"/>
</dbReference>
<proteinExistence type="predicted"/>
<dbReference type="AlphaFoldDB" id="A0A914ECV2"/>
<evidence type="ECO:0000313" key="4">
    <source>
        <dbReference type="WBParaSite" id="ACRNAN_scaffold6895.g12031.t1"/>
    </source>
</evidence>
<protein>
    <submittedName>
        <fullName evidence="4">Uncharacterized protein</fullName>
    </submittedName>
</protein>
<name>A0A914ECV2_9BILA</name>
<accession>A0A914ECV2</accession>
<feature type="domain" description="P-granule-associated protein DEPS-1 third OB-fold" evidence="1">
    <location>
        <begin position="190"/>
        <end position="247"/>
    </location>
</feature>
<dbReference type="WBParaSite" id="ACRNAN_scaffold6895.g12031.t1">
    <property type="protein sequence ID" value="ACRNAN_scaffold6895.g12031.t1"/>
    <property type="gene ID" value="ACRNAN_scaffold6895.g12031"/>
</dbReference>
<evidence type="ECO:0000259" key="1">
    <source>
        <dbReference type="Pfam" id="PF24339"/>
    </source>
</evidence>
<reference evidence="4" key="1">
    <citation type="submission" date="2022-11" db="UniProtKB">
        <authorList>
            <consortium name="WormBaseParasite"/>
        </authorList>
    </citation>
    <scope>IDENTIFICATION</scope>
</reference>
<dbReference type="Proteomes" id="UP000887540">
    <property type="component" value="Unplaced"/>
</dbReference>
<feature type="domain" description="P-granule-associated protein DEPS-1 second OB-fold" evidence="2">
    <location>
        <begin position="56"/>
        <end position="139"/>
    </location>
</feature>
<sequence>MPASLFKETVTHHRDLAKFRRDWLLDFGDGVQFDAEYTDEFPFPIVTKYRKTQKPYETINEDAKNLLKTIGLFSVDLKTCWTRLFGIIPIEESQTNAGVPNVVYECWVRIWLVVNYDRGVLEKLNVKTTLHKLIKVSEDERAAIWEAPWNKDHPKFPHISPFEDEEDEMALIEAHLERPLERQLDIFPKQEGIYLGQSKKEVFAPKFPNYRVFIGLEKEDCKLTPGKRIEMDMFWNDVLHSYVVYYYDVIKRLQPIEAEETPRGVVKLKVELNLRNHTNGFYEHPIFGLIVDDVELLGILPTCSYAHKIQHITVYITDVYFGRFARFAVDSLHDETKALLRKAVKKENDQNEEERRESLCYQRKIDEHGIVINADGEVYCLKYPYPIFEFILDPKIRHNFNVGQKIWFKSNWNERTARQFIIYRAKVTEADSSFEALAVFPYGKACAARRQARSDPLPNSFFKLYVNPCERHSTLFEAGPFGLIEDPDLVMGPIKGVKPTGNRVNKICGFWVICAEDLGAAKLTYLKIIDSIDQKTSLQGYLKRNFPRVEGFRMGYANINDVNGMREQGSDHRHIERNAEMLENVHINDGRNYPAQGDYYESYNQEGAYQLKTNNNRVQLQAYQQPVFSTFALEDDDHDQQPTMPFSTGQQFQQGYRSLKTGQIYLPSTFSQSSTSNLP</sequence>
<dbReference type="InterPro" id="IPR057147">
    <property type="entry name" value="OB_DEPS-1_3rd"/>
</dbReference>
<dbReference type="Pfam" id="PF24339">
    <property type="entry name" value="OB_DEPS-1_3rd"/>
    <property type="match status" value="1"/>
</dbReference>
<evidence type="ECO:0000259" key="2">
    <source>
        <dbReference type="Pfam" id="PF24342"/>
    </source>
</evidence>